<protein>
    <submittedName>
        <fullName evidence="1">Uncharacterized protein</fullName>
    </submittedName>
</protein>
<reference evidence="1" key="1">
    <citation type="journal article" date="2023" name="IMA Fungus">
        <title>Comparative genomic study of the Penicillium genus elucidates a diverse pangenome and 15 lateral gene transfer events.</title>
        <authorList>
            <person name="Petersen C."/>
            <person name="Sorensen T."/>
            <person name="Nielsen M.R."/>
            <person name="Sondergaard T.E."/>
            <person name="Sorensen J.L."/>
            <person name="Fitzpatrick D.A."/>
            <person name="Frisvad J.C."/>
            <person name="Nielsen K.L."/>
        </authorList>
    </citation>
    <scope>NUCLEOTIDE SEQUENCE</scope>
    <source>
        <strain evidence="1">IBT 12815</strain>
    </source>
</reference>
<dbReference type="Proteomes" id="UP001213799">
    <property type="component" value="Unassembled WGS sequence"/>
</dbReference>
<evidence type="ECO:0000313" key="1">
    <source>
        <dbReference type="EMBL" id="KAJ5608440.1"/>
    </source>
</evidence>
<organism evidence="1 2">
    <name type="scientific">Penicillium hordei</name>
    <dbReference type="NCBI Taxonomy" id="40994"/>
    <lineage>
        <taxon>Eukaryota</taxon>
        <taxon>Fungi</taxon>
        <taxon>Dikarya</taxon>
        <taxon>Ascomycota</taxon>
        <taxon>Pezizomycotina</taxon>
        <taxon>Eurotiomycetes</taxon>
        <taxon>Eurotiomycetidae</taxon>
        <taxon>Eurotiales</taxon>
        <taxon>Aspergillaceae</taxon>
        <taxon>Penicillium</taxon>
    </lineage>
</organism>
<accession>A0AAD6EDM9</accession>
<dbReference type="EMBL" id="JAQJAE010000002">
    <property type="protein sequence ID" value="KAJ5608440.1"/>
    <property type="molecule type" value="Genomic_DNA"/>
</dbReference>
<dbReference type="SUPFAM" id="SSF56059">
    <property type="entry name" value="Glutathione synthetase ATP-binding domain-like"/>
    <property type="match status" value="1"/>
</dbReference>
<comment type="caution">
    <text evidence="1">The sequence shown here is derived from an EMBL/GenBank/DDBJ whole genome shotgun (WGS) entry which is preliminary data.</text>
</comment>
<dbReference type="RefSeq" id="XP_056755864.1">
    <property type="nucleotide sequence ID" value="XM_056896116.1"/>
</dbReference>
<name>A0AAD6EDM9_9EURO</name>
<proteinExistence type="predicted"/>
<dbReference type="AlphaFoldDB" id="A0AAD6EDM9"/>
<evidence type="ECO:0000313" key="2">
    <source>
        <dbReference type="Proteomes" id="UP001213799"/>
    </source>
</evidence>
<reference evidence="1" key="2">
    <citation type="submission" date="2023-01" db="EMBL/GenBank/DDBJ databases">
        <authorList>
            <person name="Petersen C."/>
        </authorList>
    </citation>
    <scope>NUCLEOTIDE SEQUENCE</scope>
    <source>
        <strain evidence="1">IBT 12815</strain>
    </source>
</reference>
<dbReference type="GeneID" id="81586358"/>
<keyword evidence="2" id="KW-1185">Reference proteome</keyword>
<gene>
    <name evidence="1" type="ORF">N7537_005059</name>
</gene>
<sequence>MGSLYPSPRHQQVCWSAVLGKSRLVPALDAKDVDKIRDEMTWRKVDHSTAQPGVDPNQQDISVYPMLSDRGFFLRLQEFHEVLTKSIVNIVERWWEDSASDFPSRMPLEPRAEEILKWIDEQSKNNSMPAFADCLGNWRPDFLLTHNEDSTSGPGFQVCEINSRTPYNAIIHTAYKHGIMKELLGSDSIIEPAGDFKTLVDGLFDHFNLDLPIHLVRGRDYLERQEFALLAEQKTQSRPKLVNVSDLQLTPDSSSSTGFALYCKPHGHEEGKEPERVYQVALALFPEEYSLLPLNMLRHLAKISLNDLRTSLFVNDQRFLGIILQELNHLVEKHAVLTPDEARIIREGIVHTILPGSPELKQILHSNSNQGDALKNSFMLKAARASRGDGHLFGDELSAEEWEAVLVRMQDPTIRADRTSYVLQPYVQQPKFDIVAGKDRTMANSQVVGTYYSVNGRFVGLGPWRTGNGKICNVFSGGCVLVPSAITAEI</sequence>